<keyword evidence="2" id="KW-0378">Hydrolase</keyword>
<organism evidence="6 7">
    <name type="scientific">Sporothrix stenoceras</name>
    <dbReference type="NCBI Taxonomy" id="5173"/>
    <lineage>
        <taxon>Eukaryota</taxon>
        <taxon>Fungi</taxon>
        <taxon>Dikarya</taxon>
        <taxon>Ascomycota</taxon>
        <taxon>Pezizomycotina</taxon>
        <taxon>Sordariomycetes</taxon>
        <taxon>Sordariomycetidae</taxon>
        <taxon>Ophiostomatales</taxon>
        <taxon>Ophiostomataceae</taxon>
        <taxon>Sporothrix</taxon>
    </lineage>
</organism>
<evidence type="ECO:0000256" key="4">
    <source>
        <dbReference type="SAM" id="MobiDB-lite"/>
    </source>
</evidence>
<feature type="region of interest" description="Disordered" evidence="4">
    <location>
        <begin position="1030"/>
        <end position="1079"/>
    </location>
</feature>
<feature type="compositionally biased region" description="Low complexity" evidence="4">
    <location>
        <begin position="9"/>
        <end position="51"/>
    </location>
</feature>
<name>A0ABR3ZQC5_9PEZI</name>
<feature type="compositionally biased region" description="Gly residues" evidence="4">
    <location>
        <begin position="376"/>
        <end position="401"/>
    </location>
</feature>
<keyword evidence="7" id="KW-1185">Reference proteome</keyword>
<dbReference type="Pfam" id="PF02383">
    <property type="entry name" value="Syja_N"/>
    <property type="match status" value="1"/>
</dbReference>
<dbReference type="PANTHER" id="PTHR45738:SF5">
    <property type="entry name" value="POLYPHOSPHOINOSITIDE PHOSPHATASE"/>
    <property type="match status" value="1"/>
</dbReference>
<feature type="region of interest" description="Disordered" evidence="4">
    <location>
        <begin position="934"/>
        <end position="971"/>
    </location>
</feature>
<evidence type="ECO:0000259" key="5">
    <source>
        <dbReference type="PROSITE" id="PS50275"/>
    </source>
</evidence>
<dbReference type="Proteomes" id="UP001583186">
    <property type="component" value="Unassembled WGS sequence"/>
</dbReference>
<gene>
    <name evidence="6" type="primary">FIG4</name>
    <name evidence="6" type="ORF">Sste5346_001256</name>
</gene>
<feature type="compositionally biased region" description="Low complexity" evidence="4">
    <location>
        <begin position="217"/>
        <end position="233"/>
    </location>
</feature>
<keyword evidence="3" id="KW-0472">Membrane</keyword>
<accession>A0ABR3ZQC5</accession>
<feature type="region of interest" description="Disordered" evidence="4">
    <location>
        <begin position="1"/>
        <end position="84"/>
    </location>
</feature>
<feature type="compositionally biased region" description="Low complexity" evidence="4">
    <location>
        <begin position="957"/>
        <end position="971"/>
    </location>
</feature>
<feature type="region of interest" description="Disordered" evidence="4">
    <location>
        <begin position="1180"/>
        <end position="1216"/>
    </location>
</feature>
<protein>
    <submittedName>
        <fullName evidence="6">Phosphatidylinositol-3,5-bisphosphate 5-phosphatase</fullName>
    </submittedName>
</protein>
<feature type="compositionally biased region" description="Low complexity" evidence="4">
    <location>
        <begin position="1180"/>
        <end position="1205"/>
    </location>
</feature>
<evidence type="ECO:0000256" key="3">
    <source>
        <dbReference type="ARBA" id="ARBA00023136"/>
    </source>
</evidence>
<feature type="region of interest" description="Disordered" evidence="4">
    <location>
        <begin position="97"/>
        <end position="238"/>
    </location>
</feature>
<evidence type="ECO:0000256" key="2">
    <source>
        <dbReference type="ARBA" id="ARBA00022801"/>
    </source>
</evidence>
<feature type="compositionally biased region" description="Acidic residues" evidence="4">
    <location>
        <begin position="133"/>
        <end position="173"/>
    </location>
</feature>
<comment type="caution">
    <text evidence="6">The sequence shown here is derived from an EMBL/GenBank/DDBJ whole genome shotgun (WGS) entry which is preliminary data.</text>
</comment>
<evidence type="ECO:0000256" key="1">
    <source>
        <dbReference type="ARBA" id="ARBA00004308"/>
    </source>
</evidence>
<feature type="compositionally biased region" description="Polar residues" evidence="4">
    <location>
        <begin position="52"/>
        <end position="63"/>
    </location>
</feature>
<sequence>MAVLNSTVDSPADAASLASSQSTTTLPATSSGDATTTNTSTNTTTHHSSNNIPSNQPFPQLRNNAGADADSDVDPETLGEGVASLTKTLRMTKVAEAVTGTGDDNDDDEDPAVARPFLRTASPDNGKGRTGGGDEDDEDDDYEEEGDEDENGEGDEAYTDEDEDDNDDEETLATEETATQSRASLNGADPDNTEGDASRKAGTSSRAGGDRARRRATAQAARAAKAARTARQAAAHERMGHKMHKFTLYETASRYYIVGEDVTGRRFRVLKIDRTTTTADDAELGVTDDKIVYSQKEMVQLLDTIDDGNRGTGGIKLRCTTWGLLGFIKFTGPYYMMLITKKSTVAVIGGHVVYQVAGTELIPLTPGRGASVGMSVGSGGGSGGGSGSAAGSGGGGGGGNDGSHSTSGHHTATHADEVRFLNILNHINLAQSFYFSYSYDITHTLQHNITQERAALAAGRRWSCDEAHNTMFVWNSHLLQPAVDALSSPFDWCRPITHGYIDQASISIYGRTAYVAIIARRSRYFAGARFLKRGANDLGYVANDVETEQIVSEASTTSFHSPGRRLFANPQYTSYVQHRGSIPLYWTQENTGVTPKPPIELNLVDPFYSAAALHFDNLFARYGGPIYVLDLVKSRESTPRESKLLVEFTRAIHYLNQFLPADKRIIHHAWDMSRANKSHDVNVIRVLEEIAETVVATTGFFRNGEGEGTGAVTPPAGTTEPTEEDVTLLNFSQQARVQNGVARTNCIDCLDRTNAAQFVIGKCALGHQLHALGILDESKVDWETDAVNLFTHMYHDHGDTIAVQYGGSQLVNTMETYRKINQWTSHSRDMLETFKRYYNNSFLDGQRQEAYNLFLGNYIYTPGQPMLWDLPTDYHLHHADPRRRQPGAGRGGRDYIHWFTPENLVQRTLPPLPALRAPINAHAYHTAMASAARRHKGTQLKFKRKRNGQPKFRRNISSRSANSSLLTTSSSLNSPLSTDDYWLEFYRPYFLSSFAKMFTYKIKSTMKYIPFKSTSAGQYDLSPFKVRSEIGSHHSSSGGGGGGGGEKGDTDSIASSRTTANSRRRGNGHRKEVSFATPHDVASARLSGGGADDAASIASVASGGTASGLRNWLSPSLGHDRGSDAAFIAGSAHVPSIQNQNHHQQQQGVHTLMKEGARPGSSAAVGGSMAAATTATTAAHIVSSPSRGSAASLASGGNGNANQGSTQGGRGHVRNNSSIATTLDTTMVANGGLLFEADPRQKAKQSAVDKARQAQLTFAKMVQDSLNPSVQETEDYERYISHPQNLQIVVSTDEAVNANVSDAISLSGGRSPATGISAASNEEYQEYVNGTWKTDGLGMTFPEPTTATSTSTNFPSAALASSIPSLPGLDHLDDELAVYGELLRVPENPLTVTEGDAQKKRYKAYRKWLRGKSLFKQQMVDA</sequence>
<feature type="region of interest" description="Disordered" evidence="4">
    <location>
        <begin position="373"/>
        <end position="411"/>
    </location>
</feature>
<evidence type="ECO:0000313" key="6">
    <source>
        <dbReference type="EMBL" id="KAL1902280.1"/>
    </source>
</evidence>
<reference evidence="6 7" key="1">
    <citation type="journal article" date="2024" name="IMA Fungus">
        <title>IMA Genome - F19 : A genome assembly and annotation guide to empower mycologists, including annotated draft genome sequences of Ceratocystis pirilliformis, Diaporthe australafricana, Fusarium ophioides, Paecilomyces lecythidis, and Sporothrix stenoceras.</title>
        <authorList>
            <person name="Aylward J."/>
            <person name="Wilson A.M."/>
            <person name="Visagie C.M."/>
            <person name="Spraker J."/>
            <person name="Barnes I."/>
            <person name="Buitendag C."/>
            <person name="Ceriani C."/>
            <person name="Del Mar Angel L."/>
            <person name="du Plessis D."/>
            <person name="Fuchs T."/>
            <person name="Gasser K."/>
            <person name="Kramer D."/>
            <person name="Li W."/>
            <person name="Munsamy K."/>
            <person name="Piso A."/>
            <person name="Price J.L."/>
            <person name="Sonnekus B."/>
            <person name="Thomas C."/>
            <person name="van der Nest A."/>
            <person name="van Dijk A."/>
            <person name="van Heerden A."/>
            <person name="van Vuuren N."/>
            <person name="Yilmaz N."/>
            <person name="Duong T.A."/>
            <person name="van der Merwe N.A."/>
            <person name="Wingfield M.J."/>
            <person name="Wingfield B.D."/>
        </authorList>
    </citation>
    <scope>NUCLEOTIDE SEQUENCE [LARGE SCALE GENOMIC DNA]</scope>
    <source>
        <strain evidence="6 7">CMW 5346</strain>
    </source>
</reference>
<proteinExistence type="predicted"/>
<dbReference type="EMBL" id="JAWCUI010000005">
    <property type="protein sequence ID" value="KAL1902280.1"/>
    <property type="molecule type" value="Genomic_DNA"/>
</dbReference>
<dbReference type="InterPro" id="IPR002013">
    <property type="entry name" value="SAC_dom"/>
</dbReference>
<dbReference type="InterPro" id="IPR043573">
    <property type="entry name" value="Fig4-like"/>
</dbReference>
<evidence type="ECO:0000313" key="7">
    <source>
        <dbReference type="Proteomes" id="UP001583186"/>
    </source>
</evidence>
<feature type="domain" description="SAC" evidence="5">
    <location>
        <begin position="424"/>
        <end position="807"/>
    </location>
</feature>
<feature type="compositionally biased region" description="Basic residues" evidence="4">
    <location>
        <begin position="934"/>
        <end position="956"/>
    </location>
</feature>
<dbReference type="PANTHER" id="PTHR45738">
    <property type="entry name" value="POLYPHOSPHOINOSITIDE PHOSPHATASE"/>
    <property type="match status" value="1"/>
</dbReference>
<comment type="subcellular location">
    <subcellularLocation>
        <location evidence="1">Endomembrane system</location>
    </subcellularLocation>
</comment>
<dbReference type="PROSITE" id="PS50275">
    <property type="entry name" value="SAC"/>
    <property type="match status" value="1"/>
</dbReference>